<dbReference type="VEuPathDB" id="FungiDB:FUN_012221"/>
<proteinExistence type="predicted"/>
<evidence type="ECO:0000313" key="2">
    <source>
        <dbReference type="Proteomes" id="UP000232688"/>
    </source>
</evidence>
<dbReference type="VEuPathDB" id="FungiDB:RhiirA1_397686"/>
<comment type="caution">
    <text evidence="1">The sequence shown here is derived from an EMBL/GenBank/DDBJ whole genome shotgun (WGS) entry which is preliminary data.</text>
</comment>
<sequence length="136" mass="16392">MTITVWIRQWNWIGFKHPKDGLENNRIRHSVTMYGHLDDCFIRISKILPQYIPEQIENQQNFNIFLIILNLSYKKYLDEEAPPINYERIFETYEKLQAININTCYISLRDTNKHQASKKRNISFVSYPLKVIKEQL</sequence>
<accession>A0A2N0RGC2</accession>
<dbReference type="EMBL" id="LLXH01000870">
    <property type="protein sequence ID" value="PKC62354.1"/>
    <property type="molecule type" value="Genomic_DNA"/>
</dbReference>
<reference evidence="1 2" key="2">
    <citation type="submission" date="2017-10" db="EMBL/GenBank/DDBJ databases">
        <title>Genome analyses suggest a sexual origin of heterokaryosis in a supposedly ancient asexual fungus.</title>
        <authorList>
            <person name="Corradi N."/>
            <person name="Sedzielewska K."/>
            <person name="Noel J."/>
            <person name="Charron P."/>
            <person name="Farinelli L."/>
            <person name="Marton T."/>
            <person name="Kruger M."/>
            <person name="Pelin A."/>
            <person name="Brachmann A."/>
            <person name="Corradi N."/>
        </authorList>
    </citation>
    <scope>NUCLEOTIDE SEQUENCE [LARGE SCALE GENOMIC DNA]</scope>
    <source>
        <strain evidence="1 2">A1</strain>
    </source>
</reference>
<organism evidence="1 2">
    <name type="scientific">Rhizophagus irregularis</name>
    <dbReference type="NCBI Taxonomy" id="588596"/>
    <lineage>
        <taxon>Eukaryota</taxon>
        <taxon>Fungi</taxon>
        <taxon>Fungi incertae sedis</taxon>
        <taxon>Mucoromycota</taxon>
        <taxon>Glomeromycotina</taxon>
        <taxon>Glomeromycetes</taxon>
        <taxon>Glomerales</taxon>
        <taxon>Glomeraceae</taxon>
        <taxon>Rhizophagus</taxon>
    </lineage>
</organism>
<dbReference type="AlphaFoldDB" id="A0A2N0RGC2"/>
<evidence type="ECO:0000313" key="1">
    <source>
        <dbReference type="EMBL" id="PKC62354.1"/>
    </source>
</evidence>
<dbReference type="Proteomes" id="UP000232688">
    <property type="component" value="Unassembled WGS sequence"/>
</dbReference>
<name>A0A2N0RGC2_9GLOM</name>
<dbReference type="VEuPathDB" id="FungiDB:RhiirFUN_016241"/>
<reference evidence="1 2" key="1">
    <citation type="submission" date="2017-10" db="EMBL/GenBank/DDBJ databases">
        <title>Extensive intraspecific genome diversity in a model arbuscular mycorrhizal fungus.</title>
        <authorList>
            <person name="Chen E.C.H."/>
            <person name="Morin E."/>
            <person name="Baudet D."/>
            <person name="Noel J."/>
            <person name="Ndikumana S."/>
            <person name="Charron P."/>
            <person name="St-Onge C."/>
            <person name="Giorgi J."/>
            <person name="Grigoriev I.V."/>
            <person name="Roux C."/>
            <person name="Martin F.M."/>
            <person name="Corradi N."/>
        </authorList>
    </citation>
    <scope>NUCLEOTIDE SEQUENCE [LARGE SCALE GENOMIC DNA]</scope>
    <source>
        <strain evidence="1 2">A1</strain>
    </source>
</reference>
<protein>
    <submittedName>
        <fullName evidence="1">Uncharacterized protein</fullName>
    </submittedName>
</protein>
<gene>
    <name evidence="1" type="ORF">RhiirA1_397686</name>
</gene>